<keyword evidence="3" id="KW-0732">Signal</keyword>
<proteinExistence type="predicted"/>
<name>A0A5C3FI50_PSEA2</name>
<evidence type="ECO:0000256" key="3">
    <source>
        <dbReference type="SAM" id="SignalP"/>
    </source>
</evidence>
<feature type="region of interest" description="Disordered" evidence="1">
    <location>
        <begin position="307"/>
        <end position="338"/>
    </location>
</feature>
<dbReference type="Proteomes" id="UP000325008">
    <property type="component" value="Unassembled WGS sequence"/>
</dbReference>
<evidence type="ECO:0000256" key="1">
    <source>
        <dbReference type="SAM" id="MobiDB-lite"/>
    </source>
</evidence>
<evidence type="ECO:0008006" key="6">
    <source>
        <dbReference type="Google" id="ProtNLM"/>
    </source>
</evidence>
<feature type="signal peptide" evidence="3">
    <location>
        <begin position="1"/>
        <end position="29"/>
    </location>
</feature>
<feature type="compositionally biased region" description="Polar residues" evidence="1">
    <location>
        <begin position="317"/>
        <end position="332"/>
    </location>
</feature>
<evidence type="ECO:0000313" key="5">
    <source>
        <dbReference type="Proteomes" id="UP000325008"/>
    </source>
</evidence>
<feature type="compositionally biased region" description="Low complexity" evidence="1">
    <location>
        <begin position="432"/>
        <end position="443"/>
    </location>
</feature>
<organism evidence="4 5">
    <name type="scientific">Pseudozyma antarctica</name>
    <name type="common">Yeast</name>
    <name type="synonym">Candida antarctica</name>
    <dbReference type="NCBI Taxonomy" id="84753"/>
    <lineage>
        <taxon>Eukaryota</taxon>
        <taxon>Fungi</taxon>
        <taxon>Dikarya</taxon>
        <taxon>Basidiomycota</taxon>
        <taxon>Ustilaginomycotina</taxon>
        <taxon>Ustilaginomycetes</taxon>
        <taxon>Ustilaginales</taxon>
        <taxon>Ustilaginaceae</taxon>
        <taxon>Moesziomyces</taxon>
    </lineage>
</organism>
<reference evidence="4" key="1">
    <citation type="submission" date="2018-03" db="EMBL/GenBank/DDBJ databases">
        <authorList>
            <person name="Guldener U."/>
        </authorList>
    </citation>
    <scope>NUCLEOTIDE SEQUENCE [LARGE SCALE GENOMIC DNA]</scope>
    <source>
        <strain evidence="4">ATCC34888</strain>
    </source>
</reference>
<evidence type="ECO:0000256" key="2">
    <source>
        <dbReference type="SAM" id="Phobius"/>
    </source>
</evidence>
<feature type="chain" id="PRO_5022985114" description="Mid2 domain-containing protein" evidence="3">
    <location>
        <begin position="30"/>
        <end position="526"/>
    </location>
</feature>
<dbReference type="AlphaFoldDB" id="A0A5C3FI50"/>
<gene>
    <name evidence="4" type="ORF">PSANT_00865</name>
</gene>
<dbReference type="OrthoDB" id="2555614at2759"/>
<dbReference type="EMBL" id="OOIQ01000001">
    <property type="protein sequence ID" value="SPO43181.1"/>
    <property type="molecule type" value="Genomic_DNA"/>
</dbReference>
<keyword evidence="2" id="KW-1133">Transmembrane helix</keyword>
<feature type="region of interest" description="Disordered" evidence="1">
    <location>
        <begin position="415"/>
        <end position="448"/>
    </location>
</feature>
<accession>A0A5C3FI50</accession>
<evidence type="ECO:0000313" key="4">
    <source>
        <dbReference type="EMBL" id="SPO43181.1"/>
    </source>
</evidence>
<feature type="transmembrane region" description="Helical" evidence="2">
    <location>
        <begin position="219"/>
        <end position="242"/>
    </location>
</feature>
<keyword evidence="2" id="KW-0472">Membrane</keyword>
<sequence length="526" mass="54323">MVKTSWGMLAKAGSLAALLVSTFSSQAHALGFSVDALNCTELEWSASLTQTEWSVASFVNLFFVSTEGARNYSLLYSALNGGDFSTPGNYRKVTSFGDTALSGTYRIGIGLADINGNILTTLSTSSGIVQVTAIDSRTFTFTDCGRNGTAPASASTTSASTSPTAASTSASFATTAASATSQSTQAVASSTSVAAAPVSSLAPATTTATTPVHHVNKGAIAGAVIGGVVLLLIGVALMRWCASRRRTRRLSMAAHRMSALRSPSLSEKAAGSPKDDGSVSPHSQRRMTARVYPSGDTLDVAALGRLSSSSRRRSASNGDDLSLSNILAQGPSNVPEAEAEPEIRVVKVPFNLTSGQQMAPAHESIGLDASPFADSDTPYLPLSRTKSVPVHPHALNPFYSADPAKASVEAAAGESLHARSKSTPVVDPLANSTTPTTSPTASSFPNRTLRGAHSQNFKIPRVSVPAYLAGIDSGHDDLGAESMSRQISCDSGMRRFSTGAATFVSVDEDPFVDAAQEPAPSTSHAV</sequence>
<feature type="region of interest" description="Disordered" evidence="1">
    <location>
        <begin position="254"/>
        <end position="291"/>
    </location>
</feature>
<keyword evidence="2" id="KW-0812">Transmembrane</keyword>
<keyword evidence="5" id="KW-1185">Reference proteome</keyword>
<comment type="caution">
    <text evidence="4">The sequence shown here is derived from an EMBL/GenBank/DDBJ whole genome shotgun (WGS) entry which is preliminary data.</text>
</comment>
<protein>
    <recommendedName>
        <fullName evidence="6">Mid2 domain-containing protein</fullName>
    </recommendedName>
</protein>
<dbReference type="RefSeq" id="XP_014659921.1">
    <property type="nucleotide sequence ID" value="XM_014804435.1"/>
</dbReference>